<protein>
    <recommendedName>
        <fullName evidence="11">G-protein coupled receptors family 1 profile domain-containing protein</fullName>
    </recommendedName>
</protein>
<evidence type="ECO:0000313" key="9">
    <source>
        <dbReference type="EMBL" id="KAG8570090.1"/>
    </source>
</evidence>
<gene>
    <name evidence="9" type="ORF">GDO81_014695</name>
</gene>
<dbReference type="PANTHER" id="PTHR24225">
    <property type="entry name" value="CHEMOTACTIC RECEPTOR"/>
    <property type="match status" value="1"/>
</dbReference>
<evidence type="ECO:0000256" key="6">
    <source>
        <dbReference type="ARBA" id="ARBA00023170"/>
    </source>
</evidence>
<name>A0AAV7BC29_ENGPU</name>
<proteinExistence type="predicted"/>
<dbReference type="GO" id="GO:0004875">
    <property type="term" value="F:complement receptor activity"/>
    <property type="evidence" value="ECO:0007669"/>
    <property type="project" value="TreeGrafter"/>
</dbReference>
<dbReference type="SUPFAM" id="SSF81321">
    <property type="entry name" value="Family A G protein-coupled receptor-like"/>
    <property type="match status" value="2"/>
</dbReference>
<keyword evidence="4" id="KW-0297">G-protein coupled receptor</keyword>
<evidence type="ECO:0000256" key="2">
    <source>
        <dbReference type="ARBA" id="ARBA00022692"/>
    </source>
</evidence>
<evidence type="ECO:0000256" key="7">
    <source>
        <dbReference type="ARBA" id="ARBA00023224"/>
    </source>
</evidence>
<keyword evidence="6" id="KW-0675">Receptor</keyword>
<reference evidence="9" key="1">
    <citation type="thesis" date="2020" institute="ProQuest LLC" country="789 East Eisenhower Parkway, Ann Arbor, MI, USA">
        <title>Comparative Genomics and Chromosome Evolution.</title>
        <authorList>
            <person name="Mudd A.B."/>
        </authorList>
    </citation>
    <scope>NUCLEOTIDE SEQUENCE</scope>
    <source>
        <strain evidence="9">237g6f4</strain>
        <tissue evidence="9">Blood</tissue>
    </source>
</reference>
<evidence type="ECO:0000256" key="3">
    <source>
        <dbReference type="ARBA" id="ARBA00022989"/>
    </source>
</evidence>
<dbReference type="InterPro" id="IPR000826">
    <property type="entry name" value="Formyl_rcpt-rel"/>
</dbReference>
<accession>A0AAV7BC29</accession>
<keyword evidence="3 8" id="KW-1133">Transmembrane helix</keyword>
<dbReference type="EMBL" id="WNYA01000006">
    <property type="protein sequence ID" value="KAG8570090.1"/>
    <property type="molecule type" value="Genomic_DNA"/>
</dbReference>
<dbReference type="GO" id="GO:0005886">
    <property type="term" value="C:plasma membrane"/>
    <property type="evidence" value="ECO:0007669"/>
    <property type="project" value="TreeGrafter"/>
</dbReference>
<feature type="transmembrane region" description="Helical" evidence="8">
    <location>
        <begin position="54"/>
        <end position="80"/>
    </location>
</feature>
<dbReference type="Proteomes" id="UP000824782">
    <property type="component" value="Unassembled WGS sequence"/>
</dbReference>
<dbReference type="PANTHER" id="PTHR24225:SF24">
    <property type="entry name" value="G-PROTEIN COUPLED RECEPTORS FAMILY 1 PROFILE DOMAIN-CONTAINING PROTEIN"/>
    <property type="match status" value="1"/>
</dbReference>
<evidence type="ECO:0000256" key="8">
    <source>
        <dbReference type="SAM" id="Phobius"/>
    </source>
</evidence>
<dbReference type="GO" id="GO:0004930">
    <property type="term" value="F:G protein-coupled receptor activity"/>
    <property type="evidence" value="ECO:0007669"/>
    <property type="project" value="UniProtKB-KW"/>
</dbReference>
<dbReference type="GO" id="GO:0007204">
    <property type="term" value="P:positive regulation of cytosolic calcium ion concentration"/>
    <property type="evidence" value="ECO:0007669"/>
    <property type="project" value="TreeGrafter"/>
</dbReference>
<keyword evidence="10" id="KW-1185">Reference proteome</keyword>
<evidence type="ECO:0000256" key="5">
    <source>
        <dbReference type="ARBA" id="ARBA00023136"/>
    </source>
</evidence>
<organism evidence="9 10">
    <name type="scientific">Engystomops pustulosus</name>
    <name type="common">Tungara frog</name>
    <name type="synonym">Physalaemus pustulosus</name>
    <dbReference type="NCBI Taxonomy" id="76066"/>
    <lineage>
        <taxon>Eukaryota</taxon>
        <taxon>Metazoa</taxon>
        <taxon>Chordata</taxon>
        <taxon>Craniata</taxon>
        <taxon>Vertebrata</taxon>
        <taxon>Euteleostomi</taxon>
        <taxon>Amphibia</taxon>
        <taxon>Batrachia</taxon>
        <taxon>Anura</taxon>
        <taxon>Neobatrachia</taxon>
        <taxon>Hyloidea</taxon>
        <taxon>Leptodactylidae</taxon>
        <taxon>Leiuperinae</taxon>
        <taxon>Engystomops</taxon>
    </lineage>
</organism>
<evidence type="ECO:0000313" key="10">
    <source>
        <dbReference type="Proteomes" id="UP000824782"/>
    </source>
</evidence>
<dbReference type="GO" id="GO:0006954">
    <property type="term" value="P:inflammatory response"/>
    <property type="evidence" value="ECO:0007669"/>
    <property type="project" value="TreeGrafter"/>
</dbReference>
<dbReference type="GO" id="GO:0007200">
    <property type="term" value="P:phospholipase C-activating G protein-coupled receptor signaling pathway"/>
    <property type="evidence" value="ECO:0007669"/>
    <property type="project" value="TreeGrafter"/>
</dbReference>
<evidence type="ECO:0008006" key="11">
    <source>
        <dbReference type="Google" id="ProtNLM"/>
    </source>
</evidence>
<dbReference type="AlphaFoldDB" id="A0AAV7BC29"/>
<evidence type="ECO:0000256" key="4">
    <source>
        <dbReference type="ARBA" id="ARBA00023040"/>
    </source>
</evidence>
<comment type="caution">
    <text evidence="9">The sequence shown here is derived from an EMBL/GenBank/DDBJ whole genome shotgun (WGS) entry which is preliminary data.</text>
</comment>
<comment type="subcellular location">
    <subcellularLocation>
        <location evidence="1">Membrane</location>
        <topology evidence="1">Multi-pass membrane protein</topology>
    </subcellularLocation>
</comment>
<dbReference type="InterPro" id="IPR000276">
    <property type="entry name" value="GPCR_Rhodpsn"/>
</dbReference>
<keyword evidence="7" id="KW-0807">Transducer</keyword>
<keyword evidence="5 8" id="KW-0472">Membrane</keyword>
<feature type="transmembrane region" description="Helical" evidence="8">
    <location>
        <begin position="92"/>
        <end position="113"/>
    </location>
</feature>
<dbReference type="PRINTS" id="PR00237">
    <property type="entry name" value="GPCRRHODOPSN"/>
</dbReference>
<dbReference type="Gene3D" id="1.20.1070.10">
    <property type="entry name" value="Rhodopsin 7-helix transmembrane proteins"/>
    <property type="match status" value="1"/>
</dbReference>
<evidence type="ECO:0000256" key="1">
    <source>
        <dbReference type="ARBA" id="ARBA00004141"/>
    </source>
</evidence>
<keyword evidence="2 8" id="KW-0812">Transmembrane</keyword>
<sequence length="152" mass="17457">MLCTDSSELRIRMDPTEHNLTSPDTTLNYLKWLCNEDYGTNITIPQGGSNEMDILTTVAIMLYSIIFLLGIIGNGLVIWISAFRMKRIISAVWFLNLAIADFLCINPIIYVFMGQDFRHSFLRSIPIRLERALSEHPDDPHEEEDHEHTTDS</sequence>